<comment type="function">
    <text evidence="6">Required for chromosome condensation and partitioning.</text>
</comment>
<dbReference type="GO" id="GO:0005737">
    <property type="term" value="C:cytoplasm"/>
    <property type="evidence" value="ECO:0007669"/>
    <property type="project" value="UniProtKB-SubCell"/>
</dbReference>
<feature type="coiled-coil region" evidence="6">
    <location>
        <begin position="300"/>
        <end position="500"/>
    </location>
</feature>
<dbReference type="Proteomes" id="UP001069090">
    <property type="component" value="Unassembled WGS sequence"/>
</dbReference>
<dbReference type="Gene3D" id="3.30.70.1620">
    <property type="match status" value="1"/>
</dbReference>
<dbReference type="GO" id="GO:0005524">
    <property type="term" value="F:ATP binding"/>
    <property type="evidence" value="ECO:0007669"/>
    <property type="project" value="UniProtKB-UniRule"/>
</dbReference>
<dbReference type="GO" id="GO:0003677">
    <property type="term" value="F:DNA binding"/>
    <property type="evidence" value="ECO:0007669"/>
    <property type="project" value="UniProtKB-UniRule"/>
</dbReference>
<dbReference type="HAMAP" id="MF_01894">
    <property type="entry name" value="Smc_prok"/>
    <property type="match status" value="1"/>
</dbReference>
<dbReference type="Gene3D" id="3.40.50.300">
    <property type="entry name" value="P-loop containing nucleotide triphosphate hydrolases"/>
    <property type="match status" value="2"/>
</dbReference>
<dbReference type="SMART" id="SM00968">
    <property type="entry name" value="SMC_hinge"/>
    <property type="match status" value="1"/>
</dbReference>
<keyword evidence="2 6" id="KW-0547">Nucleotide-binding</keyword>
<dbReference type="PIRSF" id="PIRSF005719">
    <property type="entry name" value="SMC"/>
    <property type="match status" value="1"/>
</dbReference>
<name>A0A9J6RIF6_9GAMM</name>
<evidence type="ECO:0000256" key="6">
    <source>
        <dbReference type="HAMAP-Rule" id="MF_01894"/>
    </source>
</evidence>
<dbReference type="SUPFAM" id="SSF75553">
    <property type="entry name" value="Smc hinge domain"/>
    <property type="match status" value="1"/>
</dbReference>
<evidence type="ECO:0000256" key="7">
    <source>
        <dbReference type="SAM" id="MobiDB-lite"/>
    </source>
</evidence>
<keyword evidence="3 6" id="KW-0067">ATP-binding</keyword>
<keyword evidence="1 6" id="KW-0963">Cytoplasm</keyword>
<dbReference type="GO" id="GO:0006260">
    <property type="term" value="P:DNA replication"/>
    <property type="evidence" value="ECO:0007669"/>
    <property type="project" value="UniProtKB-UniRule"/>
</dbReference>
<comment type="subunit">
    <text evidence="6">Homodimer.</text>
</comment>
<evidence type="ECO:0000256" key="3">
    <source>
        <dbReference type="ARBA" id="ARBA00022840"/>
    </source>
</evidence>
<dbReference type="CDD" id="cd03278">
    <property type="entry name" value="ABC_SMC_barmotin"/>
    <property type="match status" value="2"/>
</dbReference>
<feature type="domain" description="SMC hinge" evidence="8">
    <location>
        <begin position="521"/>
        <end position="621"/>
    </location>
</feature>
<dbReference type="GO" id="GO:0007059">
    <property type="term" value="P:chromosome segregation"/>
    <property type="evidence" value="ECO:0007669"/>
    <property type="project" value="UniProtKB-UniRule"/>
</dbReference>
<evidence type="ECO:0000256" key="1">
    <source>
        <dbReference type="ARBA" id="ARBA00022490"/>
    </source>
</evidence>
<feature type="binding site" evidence="6">
    <location>
        <begin position="32"/>
        <end position="39"/>
    </location>
    <ligand>
        <name>ATP</name>
        <dbReference type="ChEBI" id="CHEBI:30616"/>
    </ligand>
</feature>
<dbReference type="GO" id="GO:0016887">
    <property type="term" value="F:ATP hydrolysis activity"/>
    <property type="evidence" value="ECO:0007669"/>
    <property type="project" value="InterPro"/>
</dbReference>
<dbReference type="Gene3D" id="1.20.5.1160">
    <property type="entry name" value="Vasodilator-stimulated phosphoprotein"/>
    <property type="match status" value="1"/>
</dbReference>
<dbReference type="SUPFAM" id="SSF52540">
    <property type="entry name" value="P-loop containing nucleoside triphosphate hydrolases"/>
    <property type="match status" value="3"/>
</dbReference>
<dbReference type="NCBIfam" id="TIGR02168">
    <property type="entry name" value="SMC_prok_B"/>
    <property type="match status" value="1"/>
</dbReference>
<comment type="caution">
    <text evidence="9">The sequence shown here is derived from an EMBL/GenBank/DDBJ whole genome shotgun (WGS) entry which is preliminary data.</text>
</comment>
<comment type="subcellular location">
    <subcellularLocation>
        <location evidence="6">Cytoplasm</location>
    </subcellularLocation>
</comment>
<gene>
    <name evidence="6 9" type="primary">smc</name>
    <name evidence="9" type="ORF">O0V09_02885</name>
</gene>
<dbReference type="InterPro" id="IPR010935">
    <property type="entry name" value="SMC_hinge"/>
</dbReference>
<dbReference type="InterPro" id="IPR027417">
    <property type="entry name" value="P-loop_NTPase"/>
</dbReference>
<dbReference type="InterPro" id="IPR011890">
    <property type="entry name" value="SMC_prok"/>
</dbReference>
<evidence type="ECO:0000256" key="2">
    <source>
        <dbReference type="ARBA" id="ARBA00022741"/>
    </source>
</evidence>
<dbReference type="RefSeq" id="WP_258330286.1">
    <property type="nucleotide sequence ID" value="NZ_JAPTGG010000002.1"/>
</dbReference>
<keyword evidence="4 6" id="KW-0175">Coiled coil</keyword>
<reference evidence="9 10" key="1">
    <citation type="submission" date="2022-12" db="EMBL/GenBank/DDBJ databases">
        <title>Dasania phycosphaerae sp. nov., isolated from particulate material of the south coast of Korea.</title>
        <authorList>
            <person name="Jiang Y."/>
        </authorList>
    </citation>
    <scope>NUCLEOTIDE SEQUENCE [LARGE SCALE GENOMIC DNA]</scope>
    <source>
        <strain evidence="9 10">GY-19</strain>
    </source>
</reference>
<evidence type="ECO:0000256" key="5">
    <source>
        <dbReference type="ARBA" id="ARBA00023125"/>
    </source>
</evidence>
<evidence type="ECO:0000259" key="8">
    <source>
        <dbReference type="SMART" id="SM00968"/>
    </source>
</evidence>
<dbReference type="PANTHER" id="PTHR43977">
    <property type="entry name" value="STRUCTURAL MAINTENANCE OF CHROMOSOMES PROTEIN 3"/>
    <property type="match status" value="1"/>
</dbReference>
<dbReference type="InterPro" id="IPR036277">
    <property type="entry name" value="SMC_hinge_sf"/>
</dbReference>
<comment type="similarity">
    <text evidence="6">Belongs to the SMC family.</text>
</comment>
<dbReference type="EMBL" id="JAPTGG010000002">
    <property type="protein sequence ID" value="MCZ0864129.1"/>
    <property type="molecule type" value="Genomic_DNA"/>
</dbReference>
<evidence type="ECO:0000313" key="10">
    <source>
        <dbReference type="Proteomes" id="UP001069090"/>
    </source>
</evidence>
<organism evidence="9 10">
    <name type="scientific">Dasania phycosphaerae</name>
    <dbReference type="NCBI Taxonomy" id="2950436"/>
    <lineage>
        <taxon>Bacteria</taxon>
        <taxon>Pseudomonadati</taxon>
        <taxon>Pseudomonadota</taxon>
        <taxon>Gammaproteobacteria</taxon>
        <taxon>Cellvibrionales</taxon>
        <taxon>Spongiibacteraceae</taxon>
        <taxon>Dasania</taxon>
    </lineage>
</organism>
<accession>A0A9J6RIF6</accession>
<evidence type="ECO:0000313" key="9">
    <source>
        <dbReference type="EMBL" id="MCZ0864129.1"/>
    </source>
</evidence>
<dbReference type="Gene3D" id="1.20.1060.20">
    <property type="match status" value="1"/>
</dbReference>
<comment type="domain">
    <text evidence="6">Contains large globular domains required for ATP hydrolysis at each terminus and a third globular domain forming a flexible hinge near the middle of the molecule. These domains are separated by coiled-coil structures.</text>
</comment>
<feature type="region of interest" description="Disordered" evidence="7">
    <location>
        <begin position="782"/>
        <end position="802"/>
    </location>
</feature>
<keyword evidence="5 6" id="KW-0238">DNA-binding</keyword>
<feature type="coiled-coil region" evidence="6">
    <location>
        <begin position="986"/>
        <end position="1013"/>
    </location>
</feature>
<protein>
    <recommendedName>
        <fullName evidence="6">Chromosome partition protein Smc</fullName>
    </recommendedName>
</protein>
<keyword evidence="10" id="KW-1185">Reference proteome</keyword>
<dbReference type="Pfam" id="PF02463">
    <property type="entry name" value="SMC_N"/>
    <property type="match status" value="1"/>
</dbReference>
<proteinExistence type="inferred from homology"/>
<dbReference type="InterPro" id="IPR024704">
    <property type="entry name" value="SMC"/>
</dbReference>
<sequence>MRLKSIKLAGFKSFVDPTTVNFPSNLGCVVGPNGCGKSNIIDAVRWVMGESSAKNLRGENMTDVIFNGSVNRKPIGQASIELVFDNTDGTLGGEYSRFAEIATKRRVTRDGQSDYFLNGTKCRRRDITDIFLGTGLGPRSYSIIEQGMISRLIESKPEELRVFIEEAAGISKYKERRRETENRMRRTMENLERLTDLRDEMERQLETLKRQAQAAERYAELKKEERVYTAQLQALQWKSLDSDVKEREQAIRDLEVKLEAVIAEQRAIDASIEKYRDAHTEAMDTFNEVQARFYTLGGEVTRLEQSIKHQQDRSRQLREDLQQTEQNYQQAQSHLQSDNQNMQRWAEELEQIEPELEMAQASEEETAETLQAAEEAMQQWQQQWDEFNLEASQPRQRAEVQQSRIQQFEQVLSRMQERVEKLEQEKQGLSAGPVEEEIELLAEQQAELDLQLEEQQQRIAEQAEQINQQRDSNNESSSALDVARNKLQSLRGRQASLEALQQAALGQQGGAINEWLSKNSLAGQARLAENIKVASGWETAVEAVLGEHLQAVCVDGLDAVAALTEQLQKGSVTLLDGASASQHSGSAVADTLASKVEGPQAASLLAGVYVAEDLPAALALRSKLEAHESVVTAEGLWLGPNWLRVAKDSDAQAGVLNRQQELETLNADIAGLEVKVEALEAEISTGREALKTAETLREQLQRELQDVNKKHTELRSELSAKQVQVEQISVRRDRINNELSESREQFQIEQEGLGEARIILQEAIEAMEQDANERERLLAVRDESRSKLDQARQSARHDKDSAHQLAMRYQSLRAQLDSMNQNIERTRAQVEQLEERRATLQEGIEGADEPIEELKMELEAQLESRLMVEEELSSERAKVDEFEHALRQAEQGRSAVEQRAQTVRSELESLRVNVQGLQVSRRALEEQLIATQFDLENVLANLPEEASESAWREELESIGRKIARLGNINMAAIDDYKSQSERKVYLDAQNDDLMEALQTLENAIAKIDKETRQRFKETFDTVNGSLQELFPKVFGGGTAYLEMTGDDLLDTGIAIMARPPGKRNSTIHLLSGGEKALTAIALVFSIFRLNPAPFCMLDEVDAPLDDANVGRYARLVKEMSKSVQFIYITHNKIAMEMAEQLLGVTMHEPGVSRLVTVDVDEAAELAAL</sequence>
<dbReference type="AlphaFoldDB" id="A0A9J6RIF6"/>
<dbReference type="Pfam" id="PF06470">
    <property type="entry name" value="SMC_hinge"/>
    <property type="match status" value="1"/>
</dbReference>
<dbReference type="InterPro" id="IPR003395">
    <property type="entry name" value="RecF/RecN/SMC_N"/>
</dbReference>
<evidence type="ECO:0000256" key="4">
    <source>
        <dbReference type="ARBA" id="ARBA00023054"/>
    </source>
</evidence>
<feature type="coiled-coil region" evidence="6">
    <location>
        <begin position="170"/>
        <end position="264"/>
    </location>
</feature>
<dbReference type="GO" id="GO:0007062">
    <property type="term" value="P:sister chromatid cohesion"/>
    <property type="evidence" value="ECO:0007669"/>
    <property type="project" value="InterPro"/>
</dbReference>
<dbReference type="GO" id="GO:0005694">
    <property type="term" value="C:chromosome"/>
    <property type="evidence" value="ECO:0007669"/>
    <property type="project" value="InterPro"/>
</dbReference>
<dbReference type="GO" id="GO:0030261">
    <property type="term" value="P:chromosome condensation"/>
    <property type="evidence" value="ECO:0007669"/>
    <property type="project" value="InterPro"/>
</dbReference>